<dbReference type="Gene3D" id="2.60.120.10">
    <property type="entry name" value="Jelly Rolls"/>
    <property type="match status" value="1"/>
</dbReference>
<dbReference type="InterPro" id="IPR018060">
    <property type="entry name" value="HTH_AraC"/>
</dbReference>
<sequence>MTALDAVRTVDHHDSAERDAWTCAFDPAEPGAWGMHRHDQHQLVWTAVGSARAEAGGRSWVLPPSRALFVPGGTPHDVALRPPAALHCLYVWPRACGLPWTRPTVLAVSGLLRELLLSLGQGGGEGPVGGPTLALVLHEVAGAVVADDGLVLPADARAAAVAARLLADPGDDTPLADWAARLRVGESTLRRAFVTGTGLTFTEWRSCARLQTALPLLERGLPVAAVAGRVGYGSVHGFGTAFRRRYGTSPGAWRT</sequence>
<feature type="domain" description="HTH araC/xylS-type" evidence="4">
    <location>
        <begin position="159"/>
        <end position="255"/>
    </location>
</feature>
<protein>
    <submittedName>
        <fullName evidence="5">AraC-type DNA-binding protein</fullName>
    </submittedName>
</protein>
<keyword evidence="6" id="KW-1185">Reference proteome</keyword>
<dbReference type="SMART" id="SM00342">
    <property type="entry name" value="HTH_ARAC"/>
    <property type="match status" value="1"/>
</dbReference>
<dbReference type="InterPro" id="IPR011051">
    <property type="entry name" value="RmlC_Cupin_sf"/>
</dbReference>
<dbReference type="InterPro" id="IPR003313">
    <property type="entry name" value="AraC-bd"/>
</dbReference>
<keyword evidence="2 5" id="KW-0238">DNA-binding</keyword>
<organism evidence="5 6">
    <name type="scientific">Klenkia soli</name>
    <dbReference type="NCBI Taxonomy" id="1052260"/>
    <lineage>
        <taxon>Bacteria</taxon>
        <taxon>Bacillati</taxon>
        <taxon>Actinomycetota</taxon>
        <taxon>Actinomycetes</taxon>
        <taxon>Geodermatophilales</taxon>
        <taxon>Geodermatophilaceae</taxon>
        <taxon>Klenkia</taxon>
    </lineage>
</organism>
<dbReference type="Proteomes" id="UP000199088">
    <property type="component" value="Unassembled WGS sequence"/>
</dbReference>
<dbReference type="EMBL" id="FNIR01000011">
    <property type="protein sequence ID" value="SDP22137.1"/>
    <property type="molecule type" value="Genomic_DNA"/>
</dbReference>
<dbReference type="STRING" id="1052260.SAMN05660199_03394"/>
<keyword evidence="3" id="KW-0804">Transcription</keyword>
<dbReference type="Pfam" id="PF12833">
    <property type="entry name" value="HTH_18"/>
    <property type="match status" value="1"/>
</dbReference>
<reference evidence="6" key="1">
    <citation type="submission" date="2016-10" db="EMBL/GenBank/DDBJ databases">
        <authorList>
            <person name="Varghese N."/>
            <person name="Submissions S."/>
        </authorList>
    </citation>
    <scope>NUCLEOTIDE SEQUENCE [LARGE SCALE GENOMIC DNA]</scope>
    <source>
        <strain evidence="6">DSM 45843</strain>
    </source>
</reference>
<dbReference type="GO" id="GO:0003700">
    <property type="term" value="F:DNA-binding transcription factor activity"/>
    <property type="evidence" value="ECO:0007669"/>
    <property type="project" value="InterPro"/>
</dbReference>
<evidence type="ECO:0000256" key="3">
    <source>
        <dbReference type="ARBA" id="ARBA00023163"/>
    </source>
</evidence>
<keyword evidence="1" id="KW-0805">Transcription regulation</keyword>
<dbReference type="SUPFAM" id="SSF51182">
    <property type="entry name" value="RmlC-like cupins"/>
    <property type="match status" value="1"/>
</dbReference>
<accession>A0A1H0QY30</accession>
<evidence type="ECO:0000259" key="4">
    <source>
        <dbReference type="PROSITE" id="PS01124"/>
    </source>
</evidence>
<dbReference type="Pfam" id="PF02311">
    <property type="entry name" value="AraC_binding"/>
    <property type="match status" value="1"/>
</dbReference>
<dbReference type="InterPro" id="IPR009057">
    <property type="entry name" value="Homeodomain-like_sf"/>
</dbReference>
<evidence type="ECO:0000256" key="2">
    <source>
        <dbReference type="ARBA" id="ARBA00023125"/>
    </source>
</evidence>
<dbReference type="PANTHER" id="PTHR11019:SF199">
    <property type="entry name" value="HTH-TYPE TRANSCRIPTIONAL REGULATOR NIMR"/>
    <property type="match status" value="1"/>
</dbReference>
<dbReference type="InterPro" id="IPR014710">
    <property type="entry name" value="RmlC-like_jellyroll"/>
</dbReference>
<proteinExistence type="predicted"/>
<evidence type="ECO:0000256" key="1">
    <source>
        <dbReference type="ARBA" id="ARBA00023015"/>
    </source>
</evidence>
<dbReference type="PROSITE" id="PS01124">
    <property type="entry name" value="HTH_ARAC_FAMILY_2"/>
    <property type="match status" value="1"/>
</dbReference>
<name>A0A1H0QY30_9ACTN</name>
<dbReference type="RefSeq" id="WP_091247347.1">
    <property type="nucleotide sequence ID" value="NZ_FNIR01000011.1"/>
</dbReference>
<dbReference type="Gene3D" id="1.10.10.60">
    <property type="entry name" value="Homeodomain-like"/>
    <property type="match status" value="1"/>
</dbReference>
<dbReference type="AlphaFoldDB" id="A0A1H0QY30"/>
<dbReference type="OrthoDB" id="2039152at2"/>
<gene>
    <name evidence="5" type="ORF">SAMN05660199_03394</name>
</gene>
<dbReference type="PANTHER" id="PTHR11019">
    <property type="entry name" value="HTH-TYPE TRANSCRIPTIONAL REGULATOR NIMR"/>
    <property type="match status" value="1"/>
</dbReference>
<dbReference type="GO" id="GO:0043565">
    <property type="term" value="F:sequence-specific DNA binding"/>
    <property type="evidence" value="ECO:0007669"/>
    <property type="project" value="InterPro"/>
</dbReference>
<dbReference type="SUPFAM" id="SSF46689">
    <property type="entry name" value="Homeodomain-like"/>
    <property type="match status" value="1"/>
</dbReference>
<evidence type="ECO:0000313" key="6">
    <source>
        <dbReference type="Proteomes" id="UP000199088"/>
    </source>
</evidence>
<evidence type="ECO:0000313" key="5">
    <source>
        <dbReference type="EMBL" id="SDP22137.1"/>
    </source>
</evidence>